<name>A0A4Z2FYH5_9TELE</name>
<evidence type="ECO:0000313" key="2">
    <source>
        <dbReference type="EMBL" id="TNN46346.1"/>
    </source>
</evidence>
<evidence type="ECO:0000256" key="1">
    <source>
        <dbReference type="SAM" id="MobiDB-lite"/>
    </source>
</evidence>
<feature type="compositionally biased region" description="Polar residues" evidence="1">
    <location>
        <begin position="52"/>
        <end position="66"/>
    </location>
</feature>
<dbReference type="EMBL" id="SRLO01000794">
    <property type="protein sequence ID" value="TNN46346.1"/>
    <property type="molecule type" value="Genomic_DNA"/>
</dbReference>
<keyword evidence="3" id="KW-1185">Reference proteome</keyword>
<reference evidence="2 3" key="1">
    <citation type="submission" date="2019-03" db="EMBL/GenBank/DDBJ databases">
        <title>First draft genome of Liparis tanakae, snailfish: a comprehensive survey of snailfish specific genes.</title>
        <authorList>
            <person name="Kim W."/>
            <person name="Song I."/>
            <person name="Jeong J.-H."/>
            <person name="Kim D."/>
            <person name="Kim S."/>
            <person name="Ryu S."/>
            <person name="Song J.Y."/>
            <person name="Lee S.K."/>
        </authorList>
    </citation>
    <scope>NUCLEOTIDE SEQUENCE [LARGE SCALE GENOMIC DNA]</scope>
    <source>
        <tissue evidence="2">Muscle</tissue>
    </source>
</reference>
<dbReference type="Proteomes" id="UP000314294">
    <property type="component" value="Unassembled WGS sequence"/>
</dbReference>
<gene>
    <name evidence="2" type="ORF">EYF80_043464</name>
</gene>
<dbReference type="AlphaFoldDB" id="A0A4Z2FYH5"/>
<feature type="region of interest" description="Disordered" evidence="1">
    <location>
        <begin position="1"/>
        <end position="66"/>
    </location>
</feature>
<evidence type="ECO:0000313" key="3">
    <source>
        <dbReference type="Proteomes" id="UP000314294"/>
    </source>
</evidence>
<sequence>MSKHGKGKKQQKERKKSRLRADGEKNVTDLEKKERMRGRSDRRRMIGRVPNLCNTGPTASFSIRGR</sequence>
<feature type="compositionally biased region" description="Basic residues" evidence="1">
    <location>
        <begin position="1"/>
        <end position="18"/>
    </location>
</feature>
<organism evidence="2 3">
    <name type="scientific">Liparis tanakae</name>
    <name type="common">Tanaka's snailfish</name>
    <dbReference type="NCBI Taxonomy" id="230148"/>
    <lineage>
        <taxon>Eukaryota</taxon>
        <taxon>Metazoa</taxon>
        <taxon>Chordata</taxon>
        <taxon>Craniata</taxon>
        <taxon>Vertebrata</taxon>
        <taxon>Euteleostomi</taxon>
        <taxon>Actinopterygii</taxon>
        <taxon>Neopterygii</taxon>
        <taxon>Teleostei</taxon>
        <taxon>Neoteleostei</taxon>
        <taxon>Acanthomorphata</taxon>
        <taxon>Eupercaria</taxon>
        <taxon>Perciformes</taxon>
        <taxon>Cottioidei</taxon>
        <taxon>Cottales</taxon>
        <taxon>Liparidae</taxon>
        <taxon>Liparis</taxon>
    </lineage>
</organism>
<protein>
    <submittedName>
        <fullName evidence="2">Uncharacterized protein</fullName>
    </submittedName>
</protein>
<accession>A0A4Z2FYH5</accession>
<proteinExistence type="predicted"/>
<feature type="compositionally biased region" description="Basic and acidic residues" evidence="1">
    <location>
        <begin position="19"/>
        <end position="39"/>
    </location>
</feature>
<comment type="caution">
    <text evidence="2">The sequence shown here is derived from an EMBL/GenBank/DDBJ whole genome shotgun (WGS) entry which is preliminary data.</text>
</comment>